<name>A0A3M7L7H1_9FLAO</name>
<evidence type="ECO:0000313" key="4">
    <source>
        <dbReference type="EMBL" id="RMZ57880.1"/>
    </source>
</evidence>
<dbReference type="InterPro" id="IPR013783">
    <property type="entry name" value="Ig-like_fold"/>
</dbReference>
<dbReference type="Pfam" id="PF02518">
    <property type="entry name" value="HATPase_c"/>
    <property type="match status" value="1"/>
</dbReference>
<accession>A0A3M7L7H1</accession>
<proteinExistence type="predicted"/>
<dbReference type="InterPro" id="IPR036890">
    <property type="entry name" value="HATPase_C_sf"/>
</dbReference>
<keyword evidence="2" id="KW-0812">Transmembrane</keyword>
<dbReference type="Gene3D" id="3.30.565.10">
    <property type="entry name" value="Histidine kinase-like ATPase, C-terminal domain"/>
    <property type="match status" value="1"/>
</dbReference>
<dbReference type="Gene3D" id="2.60.40.10">
    <property type="entry name" value="Immunoglobulins"/>
    <property type="match status" value="1"/>
</dbReference>
<keyword evidence="4" id="KW-0808">Transferase</keyword>
<dbReference type="Proteomes" id="UP000267524">
    <property type="component" value="Unassembled WGS sequence"/>
</dbReference>
<dbReference type="PANTHER" id="PTHR43547">
    <property type="entry name" value="TWO-COMPONENT HISTIDINE KINASE"/>
    <property type="match status" value="1"/>
</dbReference>
<keyword evidence="2" id="KW-0472">Membrane</keyword>
<dbReference type="SMART" id="SM00387">
    <property type="entry name" value="HATPase_c"/>
    <property type="match status" value="1"/>
</dbReference>
<dbReference type="InterPro" id="IPR015943">
    <property type="entry name" value="WD40/YVTN_repeat-like_dom_sf"/>
</dbReference>
<comment type="caution">
    <text evidence="4">The sequence shown here is derived from an EMBL/GenBank/DDBJ whole genome shotgun (WGS) entry which is preliminary data.</text>
</comment>
<dbReference type="PROSITE" id="PS50109">
    <property type="entry name" value="HIS_KIN"/>
    <property type="match status" value="1"/>
</dbReference>
<dbReference type="GO" id="GO:0000155">
    <property type="term" value="F:phosphorelay sensor kinase activity"/>
    <property type="evidence" value="ECO:0007669"/>
    <property type="project" value="InterPro"/>
</dbReference>
<organism evidence="4 5">
    <name type="scientific">Chryseobacterium nematophagum</name>
    <dbReference type="NCBI Taxonomy" id="2305228"/>
    <lineage>
        <taxon>Bacteria</taxon>
        <taxon>Pseudomonadati</taxon>
        <taxon>Bacteroidota</taxon>
        <taxon>Flavobacteriia</taxon>
        <taxon>Flavobacteriales</taxon>
        <taxon>Weeksellaceae</taxon>
        <taxon>Chryseobacterium group</taxon>
        <taxon>Chryseobacterium</taxon>
    </lineage>
</organism>
<protein>
    <submittedName>
        <fullName evidence="4">Sensor histidine kinase</fullName>
    </submittedName>
</protein>
<dbReference type="InterPro" id="IPR003594">
    <property type="entry name" value="HATPase_dom"/>
</dbReference>
<evidence type="ECO:0000256" key="1">
    <source>
        <dbReference type="ARBA" id="ARBA00022553"/>
    </source>
</evidence>
<evidence type="ECO:0000313" key="5">
    <source>
        <dbReference type="Proteomes" id="UP000267524"/>
    </source>
</evidence>
<keyword evidence="1" id="KW-0597">Phosphoprotein</keyword>
<keyword evidence="4" id="KW-0418">Kinase</keyword>
<dbReference type="InterPro" id="IPR036097">
    <property type="entry name" value="HisK_dim/P_sf"/>
</dbReference>
<keyword evidence="5" id="KW-1185">Reference proteome</keyword>
<gene>
    <name evidence="4" type="ORF">D1632_16325</name>
</gene>
<dbReference type="EMBL" id="QWIV01000015">
    <property type="protein sequence ID" value="RMZ57880.1"/>
    <property type="molecule type" value="Genomic_DNA"/>
</dbReference>
<dbReference type="SUPFAM" id="SSF63829">
    <property type="entry name" value="Calcium-dependent phosphotriesterase"/>
    <property type="match status" value="1"/>
</dbReference>
<dbReference type="SUPFAM" id="SSF47384">
    <property type="entry name" value="Homodimeric domain of signal transducing histidine kinase"/>
    <property type="match status" value="1"/>
</dbReference>
<feature type="transmembrane region" description="Helical" evidence="2">
    <location>
        <begin position="716"/>
        <end position="734"/>
    </location>
</feature>
<dbReference type="RefSeq" id="WP_122548325.1">
    <property type="nucleotide sequence ID" value="NZ_QWIV01000015.1"/>
</dbReference>
<dbReference type="Gene3D" id="1.10.287.130">
    <property type="match status" value="1"/>
</dbReference>
<sequence>MKLFYIIFFLFFSLSISSQNYSSKWYDSDDTLFQSSIKDIIKDRYGFIWFNTDSGVLRYDGKNFVPYKTHEALRNFLGNIRNDSIIMFSNSYKSAMLISERNFKEVNINNIDKGLLPENTPTYDRVYKNTFLNQFYQDIECYYIKTNLGTYYFSNDQIEYKKKGTSKREIIKNNFHYKNLKHLFVHEDHLYIVDPNHRRTMILYKGKISYENKPNLYNDPTSKIYWNQTAEQVFIINRENIYMSRFINDTPTLQFLVKYGNVESEFATAMFYDEEYNKLYFATLTKGLNILTLSSFYNSQKKIPFANEVVYGAVPFSKSSVLTAEGIEYFKTQTKTTFPFKGLDNNRIIIYDNTKNILYKVENNIQRRYRNSGYLKKDSISFPNKHIRGIYRTEKENIITFFDYKNGSSELYLFTDASYTHVKQKKQFPFPISTVINVDEKFLYVGCNDGLYLYSIEKNKIEKKLATDISLKEIIKDNDGNFWFTTSGQGIYLLQNNKVFKMPSDIKGYLLNAHTFLEDKRSNLWISSNNGLFKVPKKQLLRYSKDKKIQVNYFRYNTEHGLLNNEFNGSSTPSANILEDGDFVFPSMEGFVFFNPDKTKTNFPTSNQLFLERAEIDNKLTYFKNKLSVNSDYKFIAVYIDIPYYYNDLENIYLEAKLENSKNSNWEFINKERRYFINKLPPGKYNLLVRFITSEEGNFVYKKILIEIEPKFYETVLFQVFIVLLGIGSILLFIKHRTNFLNNQLKTTTNNLTTVQDRLKNEEEYQHKLVESISHDIATPVRFINILAQQLHEANDPQAQKKYFEGIYNSSKQLYNFTSSLKSYIDLYKENHSIAEKEYELYDLVQEKVLLFHSIAERNGTIIENNCSKNIRIKIHRDVVGVIIHNIIDNAVKHTVRGEIVISTKLQNHEVEIEIKDNGTGMSVKQMDYYSRILQHTTHNEELELKNYGLGLQMVIKLIKKINSKISFLKNSPKGTLVIIHLKKTE</sequence>
<dbReference type="Gene3D" id="2.130.10.10">
    <property type="entry name" value="YVTN repeat-like/Quinoprotein amine dehydrogenase"/>
    <property type="match status" value="2"/>
</dbReference>
<dbReference type="SUPFAM" id="SSF55874">
    <property type="entry name" value="ATPase domain of HSP90 chaperone/DNA topoisomerase II/histidine kinase"/>
    <property type="match status" value="1"/>
</dbReference>
<evidence type="ECO:0000259" key="3">
    <source>
        <dbReference type="PROSITE" id="PS50109"/>
    </source>
</evidence>
<dbReference type="PANTHER" id="PTHR43547:SF2">
    <property type="entry name" value="HYBRID SIGNAL TRANSDUCTION HISTIDINE KINASE C"/>
    <property type="match status" value="1"/>
</dbReference>
<feature type="domain" description="Histidine kinase" evidence="3">
    <location>
        <begin position="772"/>
        <end position="986"/>
    </location>
</feature>
<evidence type="ECO:0000256" key="2">
    <source>
        <dbReference type="SAM" id="Phobius"/>
    </source>
</evidence>
<reference evidence="4 5" key="1">
    <citation type="submission" date="2018-08" db="EMBL/GenBank/DDBJ databases">
        <title>Chryseobacterium nematophagum: a novel matrix digesting pathogen of nematodes.</title>
        <authorList>
            <person name="Page A."/>
            <person name="Roberts M."/>
            <person name="Felix M.-A."/>
            <person name="Weir W."/>
        </authorList>
    </citation>
    <scope>NUCLEOTIDE SEQUENCE [LARGE SCALE GENOMIC DNA]</scope>
    <source>
        <strain evidence="4 5">JUb275</strain>
    </source>
</reference>
<dbReference type="InterPro" id="IPR005467">
    <property type="entry name" value="His_kinase_dom"/>
</dbReference>
<dbReference type="AlphaFoldDB" id="A0A3M7L7H1"/>
<keyword evidence="2" id="KW-1133">Transmembrane helix</keyword>